<dbReference type="EMBL" id="AMEQ01000002">
    <property type="protein sequence ID" value="EKY03355.1"/>
    <property type="molecule type" value="Genomic_DNA"/>
</dbReference>
<sequence>MQKKVLYFLGSIFLVGFLINLCSGESKKGTTSADSTQTSTSAPSSTSSQEESKYSYSEKVDEMTDGKIKFASITSDNTIELEFPYGDCVLTYTIRKSSKGDNDVFLRISSGHFIGDEFTGNNYVTVRFDSLPATKYFFVNASDGSTDVVFLKNVKDFIAKAKQAKEVKIEVTLFDAGSRLFRFSTPEPLVWD</sequence>
<dbReference type="Proteomes" id="UP000010408">
    <property type="component" value="Unassembled WGS sequence"/>
</dbReference>
<dbReference type="RefSeq" id="WP_005467968.1">
    <property type="nucleotide sequence ID" value="NZ_KB291034.1"/>
</dbReference>
<dbReference type="eggNOG" id="ENOG5033MZP">
    <property type="taxonomic scope" value="Bacteria"/>
</dbReference>
<dbReference type="PATRIC" id="fig|1127696.3.peg.19"/>
<accession>L1NJC5</accession>
<dbReference type="HOGENOM" id="CLU_1414038_0_0_10"/>
<evidence type="ECO:0000256" key="1">
    <source>
        <dbReference type="SAM" id="MobiDB-lite"/>
    </source>
</evidence>
<feature type="region of interest" description="Disordered" evidence="1">
    <location>
        <begin position="29"/>
        <end position="56"/>
    </location>
</feature>
<organism evidence="2 3">
    <name type="scientific">Porphyromonas catoniae F0037</name>
    <dbReference type="NCBI Taxonomy" id="1127696"/>
    <lineage>
        <taxon>Bacteria</taxon>
        <taxon>Pseudomonadati</taxon>
        <taxon>Bacteroidota</taxon>
        <taxon>Bacteroidia</taxon>
        <taxon>Bacteroidales</taxon>
        <taxon>Porphyromonadaceae</taxon>
        <taxon>Porphyromonas</taxon>
    </lineage>
</organism>
<gene>
    <name evidence="2" type="ORF">HMPREF9134_00021</name>
</gene>
<dbReference type="AlphaFoldDB" id="L1NJC5"/>
<dbReference type="STRING" id="1127696.HMPREF9134_00021"/>
<feature type="compositionally biased region" description="Low complexity" evidence="1">
    <location>
        <begin position="30"/>
        <end position="49"/>
    </location>
</feature>
<evidence type="ECO:0000313" key="2">
    <source>
        <dbReference type="EMBL" id="EKY03355.1"/>
    </source>
</evidence>
<evidence type="ECO:0000313" key="3">
    <source>
        <dbReference type="Proteomes" id="UP000010408"/>
    </source>
</evidence>
<reference evidence="2 3" key="1">
    <citation type="submission" date="2012-05" db="EMBL/GenBank/DDBJ databases">
        <authorList>
            <person name="Weinstock G."/>
            <person name="Sodergren E."/>
            <person name="Lobos E.A."/>
            <person name="Fulton L."/>
            <person name="Fulton R."/>
            <person name="Courtney L."/>
            <person name="Fronick C."/>
            <person name="O'Laughlin M."/>
            <person name="Godfrey J."/>
            <person name="Wilson R.M."/>
            <person name="Miner T."/>
            <person name="Farmer C."/>
            <person name="Delehaunty K."/>
            <person name="Cordes M."/>
            <person name="Minx P."/>
            <person name="Tomlinson C."/>
            <person name="Chen J."/>
            <person name="Wollam A."/>
            <person name="Pepin K.H."/>
            <person name="Bhonagiri V."/>
            <person name="Zhang X."/>
            <person name="Suruliraj S."/>
            <person name="Warren W."/>
            <person name="Mitreva M."/>
            <person name="Mardis E.R."/>
            <person name="Wilson R.K."/>
        </authorList>
    </citation>
    <scope>NUCLEOTIDE SEQUENCE [LARGE SCALE GENOMIC DNA]</scope>
    <source>
        <strain evidence="2 3">F0037</strain>
    </source>
</reference>
<proteinExistence type="predicted"/>
<comment type="caution">
    <text evidence="2">The sequence shown here is derived from an EMBL/GenBank/DDBJ whole genome shotgun (WGS) entry which is preliminary data.</text>
</comment>
<protein>
    <submittedName>
        <fullName evidence="2">Uncharacterized protein</fullName>
    </submittedName>
</protein>
<name>L1NJC5_9PORP</name>